<feature type="region of interest" description="Disordered" evidence="1">
    <location>
        <begin position="26"/>
        <end position="81"/>
    </location>
</feature>
<reference evidence="3" key="1">
    <citation type="journal article" date="2014" name="Int. J. Syst. Evol. Microbiol.">
        <title>Complete genome sequence of Corynebacterium casei LMG S-19264T (=DSM 44701T), isolated from a smear-ripened cheese.</title>
        <authorList>
            <consortium name="US DOE Joint Genome Institute (JGI-PGF)"/>
            <person name="Walter F."/>
            <person name="Albersmeier A."/>
            <person name="Kalinowski J."/>
            <person name="Ruckert C."/>
        </authorList>
    </citation>
    <scope>NUCLEOTIDE SEQUENCE</scope>
    <source>
        <strain evidence="3">CGMCC 1.16067</strain>
    </source>
</reference>
<dbReference type="PROSITE" id="PS51257">
    <property type="entry name" value="PROKAR_LIPOPROTEIN"/>
    <property type="match status" value="1"/>
</dbReference>
<feature type="signal peptide" evidence="2">
    <location>
        <begin position="1"/>
        <end position="23"/>
    </location>
</feature>
<feature type="compositionally biased region" description="Low complexity" evidence="1">
    <location>
        <begin position="26"/>
        <end position="60"/>
    </location>
</feature>
<evidence type="ECO:0000256" key="1">
    <source>
        <dbReference type="SAM" id="MobiDB-lite"/>
    </source>
</evidence>
<dbReference type="Proteomes" id="UP000649179">
    <property type="component" value="Unassembled WGS sequence"/>
</dbReference>
<reference evidence="3" key="2">
    <citation type="submission" date="2020-09" db="EMBL/GenBank/DDBJ databases">
        <authorList>
            <person name="Sun Q."/>
            <person name="Zhou Y."/>
        </authorList>
    </citation>
    <scope>NUCLEOTIDE SEQUENCE</scope>
    <source>
        <strain evidence="3">CGMCC 1.16067</strain>
    </source>
</reference>
<protein>
    <recommendedName>
        <fullName evidence="5">EfeO-type cupredoxin-like domain-containing protein</fullName>
    </recommendedName>
</protein>
<keyword evidence="2" id="KW-0732">Signal</keyword>
<evidence type="ECO:0008006" key="5">
    <source>
        <dbReference type="Google" id="ProtNLM"/>
    </source>
</evidence>
<accession>A0A917BUR6</accession>
<dbReference type="RefSeq" id="WP_188781215.1">
    <property type="nucleotide sequence ID" value="NZ_BMKQ01000002.1"/>
</dbReference>
<keyword evidence="4" id="KW-1185">Reference proteome</keyword>
<comment type="caution">
    <text evidence="3">The sequence shown here is derived from an EMBL/GenBank/DDBJ whole genome shotgun (WGS) entry which is preliminary data.</text>
</comment>
<proteinExistence type="predicted"/>
<dbReference type="EMBL" id="BMKQ01000002">
    <property type="protein sequence ID" value="GGF56648.1"/>
    <property type="molecule type" value="Genomic_DNA"/>
</dbReference>
<sequence>MPATLPRRPYAAALAAAALLLLAGCGSESSGSSGSTAAPSSSASSLASAPSSSPSSSSSSQTVAVRIEGEKVTPRNKRIQVEAGQPLTVRVVSDRDGELHVHSSPETTFDFGPGTSTKTFTIARPGIVEMEEHVSDTLVAQLEAR</sequence>
<dbReference type="AlphaFoldDB" id="A0A917BUR6"/>
<organism evidence="3 4">
    <name type="scientific">Marmoricola endophyticus</name>
    <dbReference type="NCBI Taxonomy" id="2040280"/>
    <lineage>
        <taxon>Bacteria</taxon>
        <taxon>Bacillati</taxon>
        <taxon>Actinomycetota</taxon>
        <taxon>Actinomycetes</taxon>
        <taxon>Propionibacteriales</taxon>
        <taxon>Nocardioidaceae</taxon>
        <taxon>Marmoricola</taxon>
    </lineage>
</organism>
<feature type="chain" id="PRO_5039058069" description="EfeO-type cupredoxin-like domain-containing protein" evidence="2">
    <location>
        <begin position="24"/>
        <end position="145"/>
    </location>
</feature>
<evidence type="ECO:0000313" key="3">
    <source>
        <dbReference type="EMBL" id="GGF56648.1"/>
    </source>
</evidence>
<name>A0A917BUR6_9ACTN</name>
<evidence type="ECO:0000256" key="2">
    <source>
        <dbReference type="SAM" id="SignalP"/>
    </source>
</evidence>
<evidence type="ECO:0000313" key="4">
    <source>
        <dbReference type="Proteomes" id="UP000649179"/>
    </source>
</evidence>
<gene>
    <name evidence="3" type="ORF">GCM10011519_33180</name>
</gene>